<organism evidence="6 7">
    <name type="scientific">Lophium mytilinum</name>
    <dbReference type="NCBI Taxonomy" id="390894"/>
    <lineage>
        <taxon>Eukaryota</taxon>
        <taxon>Fungi</taxon>
        <taxon>Dikarya</taxon>
        <taxon>Ascomycota</taxon>
        <taxon>Pezizomycotina</taxon>
        <taxon>Dothideomycetes</taxon>
        <taxon>Pleosporomycetidae</taxon>
        <taxon>Mytilinidiales</taxon>
        <taxon>Mytilinidiaceae</taxon>
        <taxon>Lophium</taxon>
    </lineage>
</organism>
<dbReference type="EMBL" id="MU004186">
    <property type="protein sequence ID" value="KAF2497987.1"/>
    <property type="molecule type" value="Genomic_DNA"/>
</dbReference>
<keyword evidence="3 5" id="KW-1133">Transmembrane helix</keyword>
<feature type="transmembrane region" description="Helical" evidence="5">
    <location>
        <begin position="277"/>
        <end position="301"/>
    </location>
</feature>
<name>A0A6A6R3L1_9PEZI</name>
<dbReference type="InterPro" id="IPR005178">
    <property type="entry name" value="Ostalpha/TMEM184C"/>
</dbReference>
<dbReference type="Proteomes" id="UP000799750">
    <property type="component" value="Unassembled WGS sequence"/>
</dbReference>
<evidence type="ECO:0000256" key="4">
    <source>
        <dbReference type="ARBA" id="ARBA00023136"/>
    </source>
</evidence>
<evidence type="ECO:0008006" key="8">
    <source>
        <dbReference type="Google" id="ProtNLM"/>
    </source>
</evidence>
<comment type="subcellular location">
    <subcellularLocation>
        <location evidence="1">Membrane</location>
        <topology evidence="1">Multi-pass membrane protein</topology>
    </subcellularLocation>
</comment>
<accession>A0A6A6R3L1</accession>
<feature type="transmembrane region" description="Helical" evidence="5">
    <location>
        <begin position="203"/>
        <end position="225"/>
    </location>
</feature>
<keyword evidence="2 5" id="KW-0812">Transmembrane</keyword>
<feature type="transmembrane region" description="Helical" evidence="5">
    <location>
        <begin position="101"/>
        <end position="122"/>
    </location>
</feature>
<gene>
    <name evidence="6" type="ORF">BU16DRAFT_616538</name>
</gene>
<evidence type="ECO:0000313" key="6">
    <source>
        <dbReference type="EMBL" id="KAF2497987.1"/>
    </source>
</evidence>
<evidence type="ECO:0000256" key="1">
    <source>
        <dbReference type="ARBA" id="ARBA00004141"/>
    </source>
</evidence>
<evidence type="ECO:0000256" key="3">
    <source>
        <dbReference type="ARBA" id="ARBA00022989"/>
    </source>
</evidence>
<keyword evidence="7" id="KW-1185">Reference proteome</keyword>
<feature type="transmembrane region" description="Helical" evidence="5">
    <location>
        <begin position="246"/>
        <end position="265"/>
    </location>
</feature>
<evidence type="ECO:0000256" key="5">
    <source>
        <dbReference type="SAM" id="Phobius"/>
    </source>
</evidence>
<evidence type="ECO:0000313" key="7">
    <source>
        <dbReference type="Proteomes" id="UP000799750"/>
    </source>
</evidence>
<evidence type="ECO:0000256" key="2">
    <source>
        <dbReference type="ARBA" id="ARBA00022692"/>
    </source>
</evidence>
<dbReference type="AlphaFoldDB" id="A0A6A6R3L1"/>
<dbReference type="Pfam" id="PF03619">
    <property type="entry name" value="Solute_trans_a"/>
    <property type="match status" value="1"/>
</dbReference>
<protein>
    <recommendedName>
        <fullName evidence="8">DUF300-domain-containing protein</fullName>
    </recommendedName>
</protein>
<feature type="transmembrane region" description="Helical" evidence="5">
    <location>
        <begin position="35"/>
        <end position="58"/>
    </location>
</feature>
<dbReference type="SMART" id="SM01417">
    <property type="entry name" value="Solute_trans_a"/>
    <property type="match status" value="1"/>
</dbReference>
<sequence>MHYHIPSLRSQSGCIVPKLATSKVPFSDGFTFQRIILIVAAATTGATILITLFLTGLHIRYYTNPAEQKLIIRIIWIPAIFSIFGLACIASYTAAPYIEPFAKLCETIALASIFLLCVNYIIPDPLSAPTTTIGDLCVEIGCRGNPSSLRNKSQRSKSSALWLKRTWIAVFQYPVIVFATTIATEVTTALLCPTSLAYSRARLVLRIINALSTSAAITAIINYSLRLKQALAGRHVARKLACFKGLVILATLELVVFAAVDRVTLRDATPRLTYFDWIIGVPAVIICLEMVLFVLSFVWAFSPSPYRRGSLAGGFGRRTMRVVVDAVNLTDIAKGIGMAFGSRKGAHATTAGGAVLESSHVTTKTEDRTGSSGEL</sequence>
<keyword evidence="4 5" id="KW-0472">Membrane</keyword>
<proteinExistence type="predicted"/>
<dbReference type="PANTHER" id="PTHR23423">
    <property type="entry name" value="ORGANIC SOLUTE TRANSPORTER-RELATED"/>
    <property type="match status" value="1"/>
</dbReference>
<feature type="transmembrane region" description="Helical" evidence="5">
    <location>
        <begin position="162"/>
        <end position="183"/>
    </location>
</feature>
<reference evidence="6" key="1">
    <citation type="journal article" date="2020" name="Stud. Mycol.">
        <title>101 Dothideomycetes genomes: a test case for predicting lifestyles and emergence of pathogens.</title>
        <authorList>
            <person name="Haridas S."/>
            <person name="Albert R."/>
            <person name="Binder M."/>
            <person name="Bloem J."/>
            <person name="Labutti K."/>
            <person name="Salamov A."/>
            <person name="Andreopoulos B."/>
            <person name="Baker S."/>
            <person name="Barry K."/>
            <person name="Bills G."/>
            <person name="Bluhm B."/>
            <person name="Cannon C."/>
            <person name="Castanera R."/>
            <person name="Culley D."/>
            <person name="Daum C."/>
            <person name="Ezra D."/>
            <person name="Gonzalez J."/>
            <person name="Henrissat B."/>
            <person name="Kuo A."/>
            <person name="Liang C."/>
            <person name="Lipzen A."/>
            <person name="Lutzoni F."/>
            <person name="Magnuson J."/>
            <person name="Mondo S."/>
            <person name="Nolan M."/>
            <person name="Ohm R."/>
            <person name="Pangilinan J."/>
            <person name="Park H.-J."/>
            <person name="Ramirez L."/>
            <person name="Alfaro M."/>
            <person name="Sun H."/>
            <person name="Tritt A."/>
            <person name="Yoshinaga Y."/>
            <person name="Zwiers L.-H."/>
            <person name="Turgeon B."/>
            <person name="Goodwin S."/>
            <person name="Spatafora J."/>
            <person name="Crous P."/>
            <person name="Grigoriev I."/>
        </authorList>
    </citation>
    <scope>NUCLEOTIDE SEQUENCE</scope>
    <source>
        <strain evidence="6">CBS 269.34</strain>
    </source>
</reference>
<dbReference type="GO" id="GO:0016020">
    <property type="term" value="C:membrane"/>
    <property type="evidence" value="ECO:0007669"/>
    <property type="project" value="UniProtKB-SubCell"/>
</dbReference>
<dbReference type="OrthoDB" id="5348404at2759"/>
<feature type="transmembrane region" description="Helical" evidence="5">
    <location>
        <begin position="70"/>
        <end position="95"/>
    </location>
</feature>